<comment type="caution">
    <text evidence="1">The sequence shown here is derived from an EMBL/GenBank/DDBJ whole genome shotgun (WGS) entry which is preliminary data.</text>
</comment>
<reference evidence="1 2" key="1">
    <citation type="submission" date="2021-03" db="EMBL/GenBank/DDBJ databases">
        <title>Genomic Encyclopedia of Type Strains, Phase IV (KMG-IV): sequencing the most valuable type-strain genomes for metagenomic binning, comparative biology and taxonomic classification.</title>
        <authorList>
            <person name="Goeker M."/>
        </authorList>
    </citation>
    <scope>NUCLEOTIDE SEQUENCE [LARGE SCALE GENOMIC DNA]</scope>
    <source>
        <strain evidence="1 2">DSM 24004</strain>
    </source>
</reference>
<evidence type="ECO:0000313" key="2">
    <source>
        <dbReference type="Proteomes" id="UP001519342"/>
    </source>
</evidence>
<keyword evidence="2" id="KW-1185">Reference proteome</keyword>
<accession>A0ABS4GCI1</accession>
<proteinExistence type="predicted"/>
<gene>
    <name evidence="1" type="ORF">J2Z76_001265</name>
</gene>
<dbReference type="Proteomes" id="UP001519342">
    <property type="component" value="Unassembled WGS sequence"/>
</dbReference>
<sequence length="128" mass="14255">MGKDIENIIKATLDNINSLTENEKLISSKISYDNSNFLAISKLNMNFVIGGSDIDKKFRSIDLKPFAGAAYVNLSLNPQLLIYESQDDIKTINLNTGQTGGDLTSSILNIMTFIKDVREKKDSETKDF</sequence>
<dbReference type="RefSeq" id="WP_209511147.1">
    <property type="nucleotide sequence ID" value="NZ_JAGGKS010000003.1"/>
</dbReference>
<organism evidence="1 2">
    <name type="scientific">Sedimentibacter acidaminivorans</name>
    <dbReference type="NCBI Taxonomy" id="913099"/>
    <lineage>
        <taxon>Bacteria</taxon>
        <taxon>Bacillati</taxon>
        <taxon>Bacillota</taxon>
        <taxon>Tissierellia</taxon>
        <taxon>Sedimentibacter</taxon>
    </lineage>
</organism>
<dbReference type="EMBL" id="JAGGKS010000003">
    <property type="protein sequence ID" value="MBP1925406.1"/>
    <property type="molecule type" value="Genomic_DNA"/>
</dbReference>
<evidence type="ECO:0000313" key="1">
    <source>
        <dbReference type="EMBL" id="MBP1925406.1"/>
    </source>
</evidence>
<name>A0ABS4GCI1_9FIRM</name>
<protein>
    <submittedName>
        <fullName evidence="1">Spore protein YtfJ</fullName>
    </submittedName>
</protein>